<evidence type="ECO:0000256" key="1">
    <source>
        <dbReference type="SAM" id="SignalP"/>
    </source>
</evidence>
<organism evidence="2">
    <name type="scientific">Mesocestoides corti</name>
    <name type="common">Flatworm</name>
    <dbReference type="NCBI Taxonomy" id="53468"/>
    <lineage>
        <taxon>Eukaryota</taxon>
        <taxon>Metazoa</taxon>
        <taxon>Spiralia</taxon>
        <taxon>Lophotrochozoa</taxon>
        <taxon>Platyhelminthes</taxon>
        <taxon>Cestoda</taxon>
        <taxon>Eucestoda</taxon>
        <taxon>Cyclophyllidea</taxon>
        <taxon>Mesocestoididae</taxon>
        <taxon>Mesocestoides</taxon>
    </lineage>
</organism>
<sequence>KTGGLYILVLFFLFSHWSVPRRYNGDRKLVSELALSLRRVIQCPHATTQPE</sequence>
<accession>A0A5K3FYY9</accession>
<proteinExistence type="predicted"/>
<dbReference type="WBParaSite" id="MCU_012904-RA">
    <property type="protein sequence ID" value="MCU_012904-RA"/>
    <property type="gene ID" value="MCU_012904"/>
</dbReference>
<feature type="signal peptide" evidence="1">
    <location>
        <begin position="1"/>
        <end position="20"/>
    </location>
</feature>
<protein>
    <submittedName>
        <fullName evidence="2">Ovule protein</fullName>
    </submittedName>
</protein>
<reference evidence="2" key="1">
    <citation type="submission" date="2019-11" db="UniProtKB">
        <authorList>
            <consortium name="WormBaseParasite"/>
        </authorList>
    </citation>
    <scope>IDENTIFICATION</scope>
</reference>
<name>A0A5K3FYY9_MESCO</name>
<keyword evidence="1" id="KW-0732">Signal</keyword>
<evidence type="ECO:0000313" key="2">
    <source>
        <dbReference type="WBParaSite" id="MCU_012904-RA"/>
    </source>
</evidence>
<feature type="chain" id="PRO_5024380555" evidence="1">
    <location>
        <begin position="21"/>
        <end position="51"/>
    </location>
</feature>
<dbReference type="AlphaFoldDB" id="A0A5K3FYY9"/>